<proteinExistence type="predicted"/>
<comment type="caution">
    <text evidence="1">The sequence shown here is derived from an EMBL/GenBank/DDBJ whole genome shotgun (WGS) entry which is preliminary data.</text>
</comment>
<organism evidence="1 2">
    <name type="scientific">Paramuricea clavata</name>
    <name type="common">Red gorgonian</name>
    <name type="synonym">Violescent sea-whip</name>
    <dbReference type="NCBI Taxonomy" id="317549"/>
    <lineage>
        <taxon>Eukaryota</taxon>
        <taxon>Metazoa</taxon>
        <taxon>Cnidaria</taxon>
        <taxon>Anthozoa</taxon>
        <taxon>Octocorallia</taxon>
        <taxon>Malacalcyonacea</taxon>
        <taxon>Plexauridae</taxon>
        <taxon>Paramuricea</taxon>
    </lineage>
</organism>
<dbReference type="PANTHER" id="PTHR47510:SF3">
    <property type="entry name" value="ENDO_EXONUCLEASE_PHOSPHATASE DOMAIN-CONTAINING PROTEIN"/>
    <property type="match status" value="1"/>
</dbReference>
<gene>
    <name evidence="1" type="ORF">PACLA_8A042225</name>
</gene>
<dbReference type="PANTHER" id="PTHR47510">
    <property type="entry name" value="REVERSE TRANSCRIPTASE DOMAIN-CONTAINING PROTEIN"/>
    <property type="match status" value="1"/>
</dbReference>
<name>A0A7D9HS95_PARCT</name>
<evidence type="ECO:0000313" key="1">
    <source>
        <dbReference type="EMBL" id="CAB3992328.1"/>
    </source>
</evidence>
<keyword evidence="2" id="KW-1185">Reference proteome</keyword>
<dbReference type="OrthoDB" id="6781220at2759"/>
<dbReference type="Proteomes" id="UP001152795">
    <property type="component" value="Unassembled WGS sequence"/>
</dbReference>
<reference evidence="1" key="1">
    <citation type="submission" date="2020-04" db="EMBL/GenBank/DDBJ databases">
        <authorList>
            <person name="Alioto T."/>
            <person name="Alioto T."/>
            <person name="Gomez Garrido J."/>
        </authorList>
    </citation>
    <scope>NUCLEOTIDE SEQUENCE</scope>
    <source>
        <strain evidence="1">A484AB</strain>
    </source>
</reference>
<evidence type="ECO:0000313" key="2">
    <source>
        <dbReference type="Proteomes" id="UP001152795"/>
    </source>
</evidence>
<protein>
    <submittedName>
        <fullName evidence="1">Uncharacterized protein</fullName>
    </submittedName>
</protein>
<dbReference type="AlphaFoldDB" id="A0A7D9HS95"/>
<accession>A0A7D9HS95</accession>
<dbReference type="EMBL" id="CACRXK020002024">
    <property type="protein sequence ID" value="CAB3992328.1"/>
    <property type="molecule type" value="Genomic_DNA"/>
</dbReference>
<sequence>MKPFIIGKIKNLILKRERAYTKSDQRDYKRLRNIVSEEIKKAKKTFYAKKIRPLRSNDPKSWWSTINKICNSSKNQQIFLTNPENGEPLTSSESAEEINNYLVNSTKDYVKISDDHLITGQSLTLPIVSRASVEKKLNQINVKKSAGPFDPPQIIIKRFCKELSFPLTDIINTSFREKRFGKIWKAYNCCPKVKPKVKPCRLQPWRHRVPQRLNMTKKTTKCLIYDLRGSL</sequence>